<feature type="compositionally biased region" description="Low complexity" evidence="1">
    <location>
        <begin position="177"/>
        <end position="205"/>
    </location>
</feature>
<evidence type="ECO:0000256" key="1">
    <source>
        <dbReference type="SAM" id="MobiDB-lite"/>
    </source>
</evidence>
<dbReference type="Proteomes" id="UP001212152">
    <property type="component" value="Unassembled WGS sequence"/>
</dbReference>
<dbReference type="AlphaFoldDB" id="A0AAD5XLS6"/>
<reference evidence="3" key="1">
    <citation type="submission" date="2020-05" db="EMBL/GenBank/DDBJ databases">
        <title>Phylogenomic resolution of chytrid fungi.</title>
        <authorList>
            <person name="Stajich J.E."/>
            <person name="Amses K."/>
            <person name="Simmons R."/>
            <person name="Seto K."/>
            <person name="Myers J."/>
            <person name="Bonds A."/>
            <person name="Quandt C.A."/>
            <person name="Barry K."/>
            <person name="Liu P."/>
            <person name="Grigoriev I."/>
            <person name="Longcore J.E."/>
            <person name="James T.Y."/>
        </authorList>
    </citation>
    <scope>NUCLEOTIDE SEQUENCE</scope>
    <source>
        <strain evidence="3">JEL0379</strain>
    </source>
</reference>
<feature type="region of interest" description="Disordered" evidence="1">
    <location>
        <begin position="173"/>
        <end position="214"/>
    </location>
</feature>
<feature type="signal peptide" evidence="2">
    <location>
        <begin position="1"/>
        <end position="25"/>
    </location>
</feature>
<comment type="caution">
    <text evidence="3">The sequence shown here is derived from an EMBL/GenBank/DDBJ whole genome shotgun (WGS) entry which is preliminary data.</text>
</comment>
<keyword evidence="4" id="KW-1185">Reference proteome</keyword>
<evidence type="ECO:0000313" key="4">
    <source>
        <dbReference type="Proteomes" id="UP001212152"/>
    </source>
</evidence>
<sequence length="246" mass="24001">MKSATSFLALAAAALLAAPAALVHAEPAFSWSPRYEIGQTYQITVDFGIADPVPSDPIVFAYGPGDAAALSAFTDIGPGTRVWNTGSATQRGTNWTVGAGASGEQLAALKNNNGSVTWRLAIHTQSDLAGLDTSMQYFKLANRVSEIGEGGGASSTPSGGSMTILPVSSTAAGPGVSAATTMPTTTTRASASVSASSAAASSSTTRGPSVEAGASSDAKAAAVPAGVGRAVAGLAVAGGIAALGAL</sequence>
<feature type="chain" id="PRO_5041997242" evidence="2">
    <location>
        <begin position="26"/>
        <end position="246"/>
    </location>
</feature>
<accession>A0AAD5XLS6</accession>
<evidence type="ECO:0000313" key="3">
    <source>
        <dbReference type="EMBL" id="KAJ3177152.1"/>
    </source>
</evidence>
<organism evidence="3 4">
    <name type="scientific">Geranomyces variabilis</name>
    <dbReference type="NCBI Taxonomy" id="109894"/>
    <lineage>
        <taxon>Eukaryota</taxon>
        <taxon>Fungi</taxon>
        <taxon>Fungi incertae sedis</taxon>
        <taxon>Chytridiomycota</taxon>
        <taxon>Chytridiomycota incertae sedis</taxon>
        <taxon>Chytridiomycetes</taxon>
        <taxon>Spizellomycetales</taxon>
        <taxon>Powellomycetaceae</taxon>
        <taxon>Geranomyces</taxon>
    </lineage>
</organism>
<gene>
    <name evidence="3" type="ORF">HDU87_004644</name>
</gene>
<proteinExistence type="predicted"/>
<keyword evidence="2" id="KW-0732">Signal</keyword>
<protein>
    <submittedName>
        <fullName evidence="3">Uncharacterized protein</fullName>
    </submittedName>
</protein>
<name>A0AAD5XLS6_9FUNG</name>
<dbReference type="EMBL" id="JADGJQ010000035">
    <property type="protein sequence ID" value="KAJ3177152.1"/>
    <property type="molecule type" value="Genomic_DNA"/>
</dbReference>
<evidence type="ECO:0000256" key="2">
    <source>
        <dbReference type="SAM" id="SignalP"/>
    </source>
</evidence>